<dbReference type="RefSeq" id="WP_041071704.1">
    <property type="nucleotide sequence ID" value="NZ_AP012275.1"/>
</dbReference>
<name>A0A7U6JIQ4_9GAMM</name>
<accession>A0A7U6JIQ4</accession>
<dbReference type="EMBL" id="AP012275">
    <property type="protein sequence ID" value="BAO45774.1"/>
    <property type="molecule type" value="Genomic_DNA"/>
</dbReference>
<dbReference type="Proteomes" id="UP000031631">
    <property type="component" value="Plasmid pTBH13"/>
</dbReference>
<evidence type="ECO:0000313" key="1">
    <source>
        <dbReference type="EMBL" id="BAO45774.1"/>
    </source>
</evidence>
<dbReference type="KEGG" id="tbn:TBH_P201"/>
<evidence type="ECO:0000313" key="2">
    <source>
        <dbReference type="Proteomes" id="UP000031631"/>
    </source>
</evidence>
<geneLocation type="plasmid" evidence="2">
    <name>pTBH13 DNA</name>
</geneLocation>
<gene>
    <name evidence="1" type="ORF">TBH_P201</name>
</gene>
<dbReference type="OrthoDB" id="6637920at2"/>
<dbReference type="AlphaFoldDB" id="A0A7U6JIQ4"/>
<keyword evidence="1" id="KW-0614">Plasmid</keyword>
<organism evidence="1 2">
    <name type="scientific">Thiolapillus brandeum</name>
    <dbReference type="NCBI Taxonomy" id="1076588"/>
    <lineage>
        <taxon>Bacteria</taxon>
        <taxon>Pseudomonadati</taxon>
        <taxon>Pseudomonadota</taxon>
        <taxon>Gammaproteobacteria</taxon>
        <taxon>Chromatiales</taxon>
        <taxon>Sedimenticolaceae</taxon>
        <taxon>Thiolapillus</taxon>
    </lineage>
</organism>
<keyword evidence="2" id="KW-1185">Reference proteome</keyword>
<protein>
    <recommendedName>
        <fullName evidence="3">IS110 family transposase</fullName>
    </recommendedName>
</protein>
<proteinExistence type="predicted"/>
<reference evidence="1 2" key="1">
    <citation type="journal article" date="2014" name="PLoS ONE">
        <title>Physiological and genomic features of a novel sulfur-oxidizing gammaproteobacterium belonging to a previously uncultivated symbiotic lineage isolated from a hydrothermal vent.</title>
        <authorList>
            <person name="Nunoura T."/>
            <person name="Takaki Y."/>
            <person name="Kazama H."/>
            <person name="Kakuta J."/>
            <person name="Shimamura S."/>
            <person name="Makita H."/>
            <person name="Hirai M."/>
            <person name="Miyazaki M."/>
            <person name="Takai K."/>
        </authorList>
    </citation>
    <scope>NUCLEOTIDE SEQUENCE [LARGE SCALE GENOMIC DNA]</scope>
    <source>
        <strain evidence="1 2">Hiromi1</strain>
        <plasmid evidence="1">pTBH13</plasmid>
    </source>
</reference>
<sequence>MNPFSEYAAIIGIDWADRKHDLCLKTPDDDSLEYSVLEHKPEAIEDWANELRVRFEGKPVAICIESRKVPLIRNRSNHTVLPKQPLAP</sequence>
<evidence type="ECO:0008006" key="3">
    <source>
        <dbReference type="Google" id="ProtNLM"/>
    </source>
</evidence>